<dbReference type="SUPFAM" id="SSF48452">
    <property type="entry name" value="TPR-like"/>
    <property type="match status" value="2"/>
</dbReference>
<dbReference type="PANTHER" id="PTHR47691">
    <property type="entry name" value="REGULATOR-RELATED"/>
    <property type="match status" value="1"/>
</dbReference>
<dbReference type="CDD" id="cd21037">
    <property type="entry name" value="MLKL_NTD"/>
    <property type="match status" value="1"/>
</dbReference>
<feature type="non-terminal residue" evidence="2">
    <location>
        <position position="1053"/>
    </location>
</feature>
<dbReference type="InterPro" id="IPR011990">
    <property type="entry name" value="TPR-like_helical_dom_sf"/>
</dbReference>
<dbReference type="InterPro" id="IPR036537">
    <property type="entry name" value="Adaptor_Cbl_N_dom_sf"/>
</dbReference>
<dbReference type="Gene3D" id="1.25.40.10">
    <property type="entry name" value="Tetratricopeptide repeat domain"/>
    <property type="match status" value="1"/>
</dbReference>
<dbReference type="AlphaFoldDB" id="A0AAD7MSJ8"/>
<comment type="caution">
    <text evidence="2">The sequence shown here is derived from an EMBL/GenBank/DDBJ whole genome shotgun (WGS) entry which is preliminary data.</text>
</comment>
<keyword evidence="3" id="KW-1185">Reference proteome</keyword>
<organism evidence="2 3">
    <name type="scientific">Mycena metata</name>
    <dbReference type="NCBI Taxonomy" id="1033252"/>
    <lineage>
        <taxon>Eukaryota</taxon>
        <taxon>Fungi</taxon>
        <taxon>Dikarya</taxon>
        <taxon>Basidiomycota</taxon>
        <taxon>Agaricomycotina</taxon>
        <taxon>Agaricomycetes</taxon>
        <taxon>Agaricomycetidae</taxon>
        <taxon>Agaricales</taxon>
        <taxon>Marasmiineae</taxon>
        <taxon>Mycenaceae</taxon>
        <taxon>Mycena</taxon>
    </lineage>
</organism>
<dbReference type="InterPro" id="IPR059179">
    <property type="entry name" value="MLKL-like_MCAfunc"/>
</dbReference>
<proteinExistence type="predicted"/>
<dbReference type="InterPro" id="IPR049052">
    <property type="entry name" value="nSTAND1"/>
</dbReference>
<dbReference type="SUPFAM" id="SSF52540">
    <property type="entry name" value="P-loop containing nucleoside triphosphate hydrolases"/>
    <property type="match status" value="1"/>
</dbReference>
<gene>
    <name evidence="2" type="ORF">B0H16DRAFT_1428417</name>
</gene>
<dbReference type="GO" id="GO:0007166">
    <property type="term" value="P:cell surface receptor signaling pathway"/>
    <property type="evidence" value="ECO:0007669"/>
    <property type="project" value="InterPro"/>
</dbReference>
<sequence length="1053" mass="116956">MSRMPRRPTATEIRISSIAACLTPALALLSDVNDTFGTPFIQPIIKTTEALIAGIQDVKKNKNKCFQLVKSIHQILYPIIHTHLNSKAIGPLPPQLVEDIGKFAETLQKIYTFIGILQDGNRIKQFFRQSEANGLLKDCHVGLDQAMDVFKVQTGLTALADVIEVQKQAEVMHRGLLELVSTHSDGTLSDGASTIFHKRGIDGLSNSSNSFSLLPSKPKILYGRDSELRDIMQLLVQDAPRILILGGGGMGKTSLARTALHHTDTCTKFPHRFFVSAEPATTVVELAALIGLHLGLEPRQNLTRPINQYFAQQRSRCLLVLDNLETPWEPMGSRDGVEDFLSLLADIENLAIIITMRGSERPGKVCWSRPFLLPLQPLSDDAAQQIFEEIMDDSQDSAQEILELLKFTANMPLAVDLMAHLVQYEGLTNVLTRWKTEKTSLLAIGYDRNSNLDASIAISISSPRITTGARELLALLLILPDGLSDAELLRSDLPINAVLSCKSILIATSLAYKDTKGRLRSLVPIREHMRRVSPPSQALVESIQKWFHALLASYQQHKDARREDLLMQITANLANLEEVLRQGLQPDSLNLSDTIQCILYLSSFHRVTRSSTTLLLQSIPLDLCNHRLHVLYIMEHLSSLTSTGFSAHYDDLVSQGLSHLQYVHDPLLEAQFYRTAGGASLRLQLPQLQFLERALELSTVCGYSDGQCNSLILMAHLRWRSGDSAAALVSSRAALQLAYQTGRLYQASRALEVIAACLVSLGNYTGGIVQLTKAKELLSVCGITGGPVHHQISTTQAEIYMQKSEYPEARSIHMMALQDTVVDPSSSSYANVLLNIALIDVLIGASKEIIEKNLDTARKIFTNVGYIFPITQCDTVSADLKLREGDTTSARKLFQKCLRAGWGPGMDIQVINFCLERLADVTKWPPEFHGQMQWPVIYLCLAHKTRDKLGFCKALFFIGEVFSDEDEVTVHSLFIVALEEFTRMDIHCNRAQCMTRLGDLAQRNGEHKEAAELWKSARPLFERSLQTQDVAQIDSRLAALDGKHPTSIAHQTQ</sequence>
<name>A0AAD7MSJ8_9AGAR</name>
<dbReference type="Gene3D" id="1.20.930.20">
    <property type="entry name" value="Adaptor protein Cbl, N-terminal domain"/>
    <property type="match status" value="1"/>
</dbReference>
<feature type="domain" description="Novel STAND NTPase 1" evidence="1">
    <location>
        <begin position="219"/>
        <end position="357"/>
    </location>
</feature>
<evidence type="ECO:0000313" key="3">
    <source>
        <dbReference type="Proteomes" id="UP001215598"/>
    </source>
</evidence>
<accession>A0AAD7MSJ8</accession>
<evidence type="ECO:0000313" key="2">
    <source>
        <dbReference type="EMBL" id="KAJ7728887.1"/>
    </source>
</evidence>
<dbReference type="Pfam" id="PF20703">
    <property type="entry name" value="nSTAND1"/>
    <property type="match status" value="1"/>
</dbReference>
<protein>
    <recommendedName>
        <fullName evidence="1">Novel STAND NTPase 1 domain-containing protein</fullName>
    </recommendedName>
</protein>
<dbReference type="InterPro" id="IPR027417">
    <property type="entry name" value="P-loop_NTPase"/>
</dbReference>
<reference evidence="2" key="1">
    <citation type="submission" date="2023-03" db="EMBL/GenBank/DDBJ databases">
        <title>Massive genome expansion in bonnet fungi (Mycena s.s.) driven by repeated elements and novel gene families across ecological guilds.</title>
        <authorList>
            <consortium name="Lawrence Berkeley National Laboratory"/>
            <person name="Harder C.B."/>
            <person name="Miyauchi S."/>
            <person name="Viragh M."/>
            <person name="Kuo A."/>
            <person name="Thoen E."/>
            <person name="Andreopoulos B."/>
            <person name="Lu D."/>
            <person name="Skrede I."/>
            <person name="Drula E."/>
            <person name="Henrissat B."/>
            <person name="Morin E."/>
            <person name="Kohler A."/>
            <person name="Barry K."/>
            <person name="LaButti K."/>
            <person name="Morin E."/>
            <person name="Salamov A."/>
            <person name="Lipzen A."/>
            <person name="Mereny Z."/>
            <person name="Hegedus B."/>
            <person name="Baldrian P."/>
            <person name="Stursova M."/>
            <person name="Weitz H."/>
            <person name="Taylor A."/>
            <person name="Grigoriev I.V."/>
            <person name="Nagy L.G."/>
            <person name="Martin F."/>
            <person name="Kauserud H."/>
        </authorList>
    </citation>
    <scope>NUCLEOTIDE SEQUENCE</scope>
    <source>
        <strain evidence="2">CBHHK182m</strain>
    </source>
</reference>
<dbReference type="Gene3D" id="3.40.50.300">
    <property type="entry name" value="P-loop containing nucleotide triphosphate hydrolases"/>
    <property type="match status" value="1"/>
</dbReference>
<dbReference type="PANTHER" id="PTHR47691:SF3">
    <property type="entry name" value="HTH-TYPE TRANSCRIPTIONAL REGULATOR RV0890C-RELATED"/>
    <property type="match status" value="1"/>
</dbReference>
<dbReference type="EMBL" id="JARKIB010000169">
    <property type="protein sequence ID" value="KAJ7728887.1"/>
    <property type="molecule type" value="Genomic_DNA"/>
</dbReference>
<dbReference type="Proteomes" id="UP001215598">
    <property type="component" value="Unassembled WGS sequence"/>
</dbReference>
<evidence type="ECO:0000259" key="1">
    <source>
        <dbReference type="Pfam" id="PF20703"/>
    </source>
</evidence>